<feature type="region of interest" description="Disordered" evidence="1">
    <location>
        <begin position="108"/>
        <end position="146"/>
    </location>
</feature>
<reference evidence="2" key="1">
    <citation type="submission" date="2020-04" db="EMBL/GenBank/DDBJ databases">
        <authorList>
            <person name="Alioto T."/>
            <person name="Alioto T."/>
            <person name="Gomez Garrido J."/>
        </authorList>
    </citation>
    <scope>NUCLEOTIDE SEQUENCE</scope>
    <source>
        <strain evidence="2">A484AB</strain>
    </source>
</reference>
<dbReference type="Proteomes" id="UP001152795">
    <property type="component" value="Unassembled WGS sequence"/>
</dbReference>
<sequence length="285" mass="31393">MMTGNTYVPYYLAQQQGHGMPVFRGSLWQMGHGQMGYGLGNLCRSLAKVVTPLVKRGAKTLGKIVATTGADLLGDVAAGKNVKEAVKARGLEAVNAAKTKALEHIRARNNRRNNQVVEDAPGVVNGREVDPKAPNDPEAENGRKDLDADEKVGIVNNFLDSLFKQVDVFLNEKQIRRKMDVADPIVTNAANANLGLKKRYEFSKESGTIEMAGPIFCDMFMTERLLLSYVGIKLVLNRNIQEFCLMASEGGADYRVKLADGYLKIRRMKSTDTISHLNDPTLSYD</sequence>
<evidence type="ECO:0000313" key="3">
    <source>
        <dbReference type="Proteomes" id="UP001152795"/>
    </source>
</evidence>
<feature type="compositionally biased region" description="Basic and acidic residues" evidence="1">
    <location>
        <begin position="127"/>
        <end position="146"/>
    </location>
</feature>
<evidence type="ECO:0000313" key="2">
    <source>
        <dbReference type="EMBL" id="CAB4011069.1"/>
    </source>
</evidence>
<comment type="caution">
    <text evidence="2">The sequence shown here is derived from an EMBL/GenBank/DDBJ whole genome shotgun (WGS) entry which is preliminary data.</text>
</comment>
<name>A0A6S7I2D9_PARCT</name>
<dbReference type="EMBL" id="CACRXK020007017">
    <property type="protein sequence ID" value="CAB4011069.1"/>
    <property type="molecule type" value="Genomic_DNA"/>
</dbReference>
<organism evidence="2 3">
    <name type="scientific">Paramuricea clavata</name>
    <name type="common">Red gorgonian</name>
    <name type="synonym">Violescent sea-whip</name>
    <dbReference type="NCBI Taxonomy" id="317549"/>
    <lineage>
        <taxon>Eukaryota</taxon>
        <taxon>Metazoa</taxon>
        <taxon>Cnidaria</taxon>
        <taxon>Anthozoa</taxon>
        <taxon>Octocorallia</taxon>
        <taxon>Malacalcyonacea</taxon>
        <taxon>Plexauridae</taxon>
        <taxon>Paramuricea</taxon>
    </lineage>
</organism>
<gene>
    <name evidence="2" type="ORF">PACLA_8A045166</name>
</gene>
<dbReference type="AlphaFoldDB" id="A0A6S7I2D9"/>
<dbReference type="OrthoDB" id="5975932at2759"/>
<proteinExistence type="predicted"/>
<accession>A0A6S7I2D9</accession>
<keyword evidence="3" id="KW-1185">Reference proteome</keyword>
<evidence type="ECO:0000256" key="1">
    <source>
        <dbReference type="SAM" id="MobiDB-lite"/>
    </source>
</evidence>
<protein>
    <submittedName>
        <fullName evidence="2">Uncharacterized protein</fullName>
    </submittedName>
</protein>